<proteinExistence type="predicted"/>
<organism evidence="2 3">
    <name type="scientific">Candidatus Uhrbacteria bacterium RIFCSPHIGHO2_12_FULL_54_23</name>
    <dbReference type="NCBI Taxonomy" id="1802397"/>
    <lineage>
        <taxon>Bacteria</taxon>
        <taxon>Candidatus Uhriibacteriota</taxon>
    </lineage>
</organism>
<feature type="transmembrane region" description="Helical" evidence="1">
    <location>
        <begin position="90"/>
        <end position="114"/>
    </location>
</feature>
<evidence type="ECO:0000313" key="3">
    <source>
        <dbReference type="Proteomes" id="UP000176604"/>
    </source>
</evidence>
<gene>
    <name evidence="2" type="ORF">A3J43_03105</name>
</gene>
<evidence type="ECO:0000256" key="1">
    <source>
        <dbReference type="SAM" id="Phobius"/>
    </source>
</evidence>
<dbReference type="AlphaFoldDB" id="A0A1F7UN47"/>
<sequence length="147" mass="16924">MRFDYTIFFAQGARFERSAAKCYSEGMDFFPTLKKSLYLRISWIRWSIAAGLLANLGLWAFVWWRVEPRVEPVPFHVSVYFGIDYTAPFWYYYVFPLAGLVVTVAHACAGRLFFRSLPFLTLLLLTGSVLVQLAAWCAVLLLVRSFA</sequence>
<comment type="caution">
    <text evidence="2">The sequence shown here is derived from an EMBL/GenBank/DDBJ whole genome shotgun (WGS) entry which is preliminary data.</text>
</comment>
<protein>
    <recommendedName>
        <fullName evidence="4">DUF1648 domain-containing protein</fullName>
    </recommendedName>
</protein>
<dbReference type="EMBL" id="MGEF01000018">
    <property type="protein sequence ID" value="OGL79117.1"/>
    <property type="molecule type" value="Genomic_DNA"/>
</dbReference>
<dbReference type="STRING" id="1802397.A3J43_03105"/>
<keyword evidence="1" id="KW-0812">Transmembrane</keyword>
<reference evidence="2 3" key="1">
    <citation type="journal article" date="2016" name="Nat. Commun.">
        <title>Thousands of microbial genomes shed light on interconnected biogeochemical processes in an aquifer system.</title>
        <authorList>
            <person name="Anantharaman K."/>
            <person name="Brown C.T."/>
            <person name="Hug L.A."/>
            <person name="Sharon I."/>
            <person name="Castelle C.J."/>
            <person name="Probst A.J."/>
            <person name="Thomas B.C."/>
            <person name="Singh A."/>
            <person name="Wilkins M.J."/>
            <person name="Karaoz U."/>
            <person name="Brodie E.L."/>
            <person name="Williams K.H."/>
            <person name="Hubbard S.S."/>
            <person name="Banfield J.F."/>
        </authorList>
    </citation>
    <scope>NUCLEOTIDE SEQUENCE [LARGE SCALE GENOMIC DNA]</scope>
</reference>
<feature type="transmembrane region" description="Helical" evidence="1">
    <location>
        <begin position="43"/>
        <end position="64"/>
    </location>
</feature>
<name>A0A1F7UN47_9BACT</name>
<evidence type="ECO:0000313" key="2">
    <source>
        <dbReference type="EMBL" id="OGL79117.1"/>
    </source>
</evidence>
<accession>A0A1F7UN47</accession>
<evidence type="ECO:0008006" key="4">
    <source>
        <dbReference type="Google" id="ProtNLM"/>
    </source>
</evidence>
<feature type="transmembrane region" description="Helical" evidence="1">
    <location>
        <begin position="121"/>
        <end position="143"/>
    </location>
</feature>
<dbReference type="Proteomes" id="UP000176604">
    <property type="component" value="Unassembled WGS sequence"/>
</dbReference>
<keyword evidence="1" id="KW-1133">Transmembrane helix</keyword>
<keyword evidence="1" id="KW-0472">Membrane</keyword>